<keyword evidence="3" id="KW-0378">Hydrolase</keyword>
<dbReference type="AlphaFoldDB" id="A0A1G6IA24"/>
<protein>
    <submittedName>
        <fullName evidence="3">mRNA-degrading endonuclease RelE, toxin component of the RelBE toxin-antitoxin system</fullName>
    </submittedName>
</protein>
<reference evidence="3 4" key="1">
    <citation type="submission" date="2016-06" db="EMBL/GenBank/DDBJ databases">
        <authorList>
            <person name="Olsen C.W."/>
            <person name="Carey S."/>
            <person name="Hinshaw L."/>
            <person name="Karasin A.I."/>
        </authorList>
    </citation>
    <scope>NUCLEOTIDE SEQUENCE [LARGE SCALE GENOMIC DNA]</scope>
    <source>
        <strain evidence="3 4">LZ-22</strain>
    </source>
</reference>
<dbReference type="Pfam" id="PF05016">
    <property type="entry name" value="ParE_toxin"/>
    <property type="match status" value="1"/>
</dbReference>
<keyword evidence="3" id="KW-0255">Endonuclease</keyword>
<dbReference type="PANTHER" id="PTHR35601:SF1">
    <property type="entry name" value="TOXIN RELE"/>
    <property type="match status" value="1"/>
</dbReference>
<keyword evidence="3" id="KW-0540">Nuclease</keyword>
<dbReference type="OrthoDB" id="5326046at2"/>
<dbReference type="STRING" id="1577474.GA0111570_11516"/>
<keyword evidence="2" id="KW-1277">Toxin-antitoxin system</keyword>
<evidence type="ECO:0000313" key="3">
    <source>
        <dbReference type="EMBL" id="SDC03399.1"/>
    </source>
</evidence>
<name>A0A1G6IA24_9ACTN</name>
<keyword evidence="4" id="KW-1185">Reference proteome</keyword>
<sequence>MSEERYELILTPPAIRAIQSALPESVAAAVVEFLTGALIENPHRVGKQLRRELGGIHSARRGTYRVLYRINEAQREVVVLRIEHRRDVYRPT</sequence>
<evidence type="ECO:0000313" key="4">
    <source>
        <dbReference type="Proteomes" id="UP000199086"/>
    </source>
</evidence>
<dbReference type="InterPro" id="IPR007712">
    <property type="entry name" value="RelE/ParE_toxin"/>
</dbReference>
<accession>A0A1G6IA24</accession>
<evidence type="ECO:0000256" key="1">
    <source>
        <dbReference type="ARBA" id="ARBA00006226"/>
    </source>
</evidence>
<gene>
    <name evidence="3" type="ORF">GA0111570_11516</name>
</gene>
<proteinExistence type="inferred from homology"/>
<dbReference type="RefSeq" id="WP_092613628.1">
    <property type="nucleotide sequence ID" value="NZ_FMYF01000015.1"/>
</dbReference>
<dbReference type="EMBL" id="FMYF01000015">
    <property type="protein sequence ID" value="SDC03399.1"/>
    <property type="molecule type" value="Genomic_DNA"/>
</dbReference>
<organism evidence="3 4">
    <name type="scientific">Raineyella antarctica</name>
    <dbReference type="NCBI Taxonomy" id="1577474"/>
    <lineage>
        <taxon>Bacteria</taxon>
        <taxon>Bacillati</taxon>
        <taxon>Actinomycetota</taxon>
        <taxon>Actinomycetes</taxon>
        <taxon>Propionibacteriales</taxon>
        <taxon>Propionibacteriaceae</taxon>
        <taxon>Raineyella</taxon>
    </lineage>
</organism>
<dbReference type="SUPFAM" id="SSF143011">
    <property type="entry name" value="RelE-like"/>
    <property type="match status" value="1"/>
</dbReference>
<comment type="similarity">
    <text evidence="1">Belongs to the RelE toxin family.</text>
</comment>
<dbReference type="PANTHER" id="PTHR35601">
    <property type="entry name" value="TOXIN RELE"/>
    <property type="match status" value="1"/>
</dbReference>
<dbReference type="Gene3D" id="3.30.2310.20">
    <property type="entry name" value="RelE-like"/>
    <property type="match status" value="1"/>
</dbReference>
<dbReference type="InterPro" id="IPR035093">
    <property type="entry name" value="RelE/ParE_toxin_dom_sf"/>
</dbReference>
<evidence type="ECO:0000256" key="2">
    <source>
        <dbReference type="ARBA" id="ARBA00022649"/>
    </source>
</evidence>
<dbReference type="Proteomes" id="UP000199086">
    <property type="component" value="Unassembled WGS sequence"/>
</dbReference>
<dbReference type="GO" id="GO:0004519">
    <property type="term" value="F:endonuclease activity"/>
    <property type="evidence" value="ECO:0007669"/>
    <property type="project" value="UniProtKB-KW"/>
</dbReference>